<keyword evidence="4" id="KW-0472">Membrane</keyword>
<dbReference type="SUPFAM" id="SSF53850">
    <property type="entry name" value="Periplasmic binding protein-like II"/>
    <property type="match status" value="1"/>
</dbReference>
<keyword evidence="10" id="KW-1185">Reference proteome</keyword>
<reference evidence="9" key="1">
    <citation type="submission" date="2023-07" db="EMBL/GenBank/DDBJ databases">
        <title>Between Cages and Wild: Unraveling the Impact of Captivity on Animal Microbiomes and Antimicrobial Resistance.</title>
        <authorList>
            <person name="Schmartz G.P."/>
            <person name="Rehner J."/>
            <person name="Schuff M.J."/>
            <person name="Becker S.L."/>
            <person name="Kravczyk M."/>
            <person name="Gurevich A."/>
            <person name="Francke R."/>
            <person name="Mueller R."/>
            <person name="Keller V."/>
            <person name="Keller A."/>
        </authorList>
    </citation>
    <scope>NUCLEOTIDE SEQUENCE</scope>
    <source>
        <strain evidence="9">S39M_St_73</strain>
    </source>
</reference>
<organism evidence="9 10">
    <name type="scientific">Atopococcus tabaci</name>
    <dbReference type="NCBI Taxonomy" id="269774"/>
    <lineage>
        <taxon>Bacteria</taxon>
        <taxon>Bacillati</taxon>
        <taxon>Bacillota</taxon>
        <taxon>Bacilli</taxon>
        <taxon>Lactobacillales</taxon>
        <taxon>Carnobacteriaceae</taxon>
        <taxon>Atopococcus</taxon>
    </lineage>
</organism>
<evidence type="ECO:0000256" key="6">
    <source>
        <dbReference type="ARBA" id="ARBA00023288"/>
    </source>
</evidence>
<dbReference type="GO" id="GO:0016020">
    <property type="term" value="C:membrane"/>
    <property type="evidence" value="ECO:0007669"/>
    <property type="project" value="UniProtKB-SubCell"/>
</dbReference>
<feature type="signal peptide" evidence="8">
    <location>
        <begin position="1"/>
        <end position="23"/>
    </location>
</feature>
<evidence type="ECO:0000256" key="7">
    <source>
        <dbReference type="SAM" id="MobiDB-lite"/>
    </source>
</evidence>
<gene>
    <name evidence="9" type="ORF">Q4F26_02140</name>
</gene>
<evidence type="ECO:0000256" key="8">
    <source>
        <dbReference type="SAM" id="SignalP"/>
    </source>
</evidence>
<dbReference type="Pfam" id="PF03180">
    <property type="entry name" value="Lipoprotein_9"/>
    <property type="match status" value="1"/>
</dbReference>
<protein>
    <submittedName>
        <fullName evidence="9">MetQ/NlpA family ABC transporter substrate-binding protein</fullName>
    </submittedName>
</protein>
<dbReference type="EMBL" id="JAUNQW010000005">
    <property type="protein sequence ID" value="MDO5457123.1"/>
    <property type="molecule type" value="Genomic_DNA"/>
</dbReference>
<evidence type="ECO:0000256" key="5">
    <source>
        <dbReference type="ARBA" id="ARBA00023139"/>
    </source>
</evidence>
<dbReference type="PROSITE" id="PS51257">
    <property type="entry name" value="PROKAR_LIPOPROTEIN"/>
    <property type="match status" value="1"/>
</dbReference>
<keyword evidence="5" id="KW-0564">Palmitate</keyword>
<name>A0AA43UBW5_9LACT</name>
<evidence type="ECO:0000256" key="3">
    <source>
        <dbReference type="ARBA" id="ARBA00022729"/>
    </source>
</evidence>
<dbReference type="PANTHER" id="PTHR30429">
    <property type="entry name" value="D-METHIONINE-BINDING LIPOPROTEIN METQ"/>
    <property type="match status" value="1"/>
</dbReference>
<dbReference type="PANTHER" id="PTHR30429:SF1">
    <property type="entry name" value="D-METHIONINE-BINDING LIPOPROTEIN METQ-RELATED"/>
    <property type="match status" value="1"/>
</dbReference>
<comment type="caution">
    <text evidence="9">The sequence shown here is derived from an EMBL/GenBank/DDBJ whole genome shotgun (WGS) entry which is preliminary data.</text>
</comment>
<keyword evidence="3 8" id="KW-0732">Signal</keyword>
<feature type="region of interest" description="Disordered" evidence="7">
    <location>
        <begin position="23"/>
        <end position="42"/>
    </location>
</feature>
<evidence type="ECO:0000313" key="10">
    <source>
        <dbReference type="Proteomes" id="UP001171751"/>
    </source>
</evidence>
<dbReference type="Gene3D" id="3.40.190.10">
    <property type="entry name" value="Periplasmic binding protein-like II"/>
    <property type="match status" value="2"/>
</dbReference>
<dbReference type="Proteomes" id="UP001171751">
    <property type="component" value="Unassembled WGS sequence"/>
</dbReference>
<feature type="chain" id="PRO_5041393532" evidence="8">
    <location>
        <begin position="24"/>
        <end position="309"/>
    </location>
</feature>
<evidence type="ECO:0000313" key="9">
    <source>
        <dbReference type="EMBL" id="MDO5457123.1"/>
    </source>
</evidence>
<comment type="similarity">
    <text evidence="2">Belongs to the NlpA lipoprotein family.</text>
</comment>
<evidence type="ECO:0000256" key="1">
    <source>
        <dbReference type="ARBA" id="ARBA00004635"/>
    </source>
</evidence>
<keyword evidence="6" id="KW-0449">Lipoprotein</keyword>
<comment type="subcellular location">
    <subcellularLocation>
        <location evidence="1">Membrane</location>
        <topology evidence="1">Lipid-anchor</topology>
    </subcellularLocation>
</comment>
<evidence type="ECO:0000256" key="2">
    <source>
        <dbReference type="ARBA" id="ARBA00008973"/>
    </source>
</evidence>
<sequence>MKKIRVLLIALLAVIFISGCSSGNDEESEVEGKMSPAEESSQNQEEVTVYKVGVVSSRAEEIWENVNERLEPAENIRVETVLFSDYVNPNIALADGSIHANAYQYIPFLNDFNNENETNLIPIGYLSVEPMGIWASEGIESFDDIPEGARIAVIEDPVNLGNSLIHMEKAGLITLAEGVGPTPSEDDIIENPKNVELVPMETGMVARSIEDLELVMPGATAAKESGLKIDEAFYFEDTSETSYLFRLTFTTREELTEDEGLRTAMEYYQTQETVDYANDTAQSTFYPGWENDDDASEDYKEYVNMMEKE</sequence>
<proteinExistence type="inferred from homology"/>
<dbReference type="AlphaFoldDB" id="A0AA43UBW5"/>
<dbReference type="InterPro" id="IPR004872">
    <property type="entry name" value="Lipoprotein_NlpA"/>
</dbReference>
<evidence type="ECO:0000256" key="4">
    <source>
        <dbReference type="ARBA" id="ARBA00023136"/>
    </source>
</evidence>
<accession>A0AA43UBW5</accession>